<dbReference type="OrthoDB" id="4222024at2759"/>
<dbReference type="EMBL" id="CVMT01000004">
    <property type="protein sequence ID" value="CRG88259.1"/>
    <property type="molecule type" value="Genomic_DNA"/>
</dbReference>
<evidence type="ECO:0000313" key="3">
    <source>
        <dbReference type="Proteomes" id="UP000054383"/>
    </source>
</evidence>
<sequence>MSADHEISAVERSRLLLLPLELIKCIFDFLPNRDLKSARLTWRGLGNAVRLRINRVFISANPCNVEVARAIADDERYRRGVEEVIWDDSLLQDDCNDIADSDDSDSQDDGDDGTLGWFRRKL</sequence>
<keyword evidence="3" id="KW-1185">Reference proteome</keyword>
<dbReference type="InterPro" id="IPR036047">
    <property type="entry name" value="F-box-like_dom_sf"/>
</dbReference>
<dbReference type="Pfam" id="PF00646">
    <property type="entry name" value="F-box"/>
    <property type="match status" value="1"/>
</dbReference>
<name>A0A0U1LY49_TALIS</name>
<dbReference type="AlphaFoldDB" id="A0A0U1LY49"/>
<evidence type="ECO:0000313" key="2">
    <source>
        <dbReference type="EMBL" id="CRG88259.1"/>
    </source>
</evidence>
<gene>
    <name evidence="2" type="ORF">PISL3812_05287</name>
</gene>
<feature type="domain" description="F-box" evidence="1">
    <location>
        <begin position="15"/>
        <end position="41"/>
    </location>
</feature>
<dbReference type="SUPFAM" id="SSF81383">
    <property type="entry name" value="F-box domain"/>
    <property type="match status" value="1"/>
</dbReference>
<organism evidence="2 3">
    <name type="scientific">Talaromyces islandicus</name>
    <name type="common">Penicillium islandicum</name>
    <dbReference type="NCBI Taxonomy" id="28573"/>
    <lineage>
        <taxon>Eukaryota</taxon>
        <taxon>Fungi</taxon>
        <taxon>Dikarya</taxon>
        <taxon>Ascomycota</taxon>
        <taxon>Pezizomycotina</taxon>
        <taxon>Eurotiomycetes</taxon>
        <taxon>Eurotiomycetidae</taxon>
        <taxon>Eurotiales</taxon>
        <taxon>Trichocomaceae</taxon>
        <taxon>Talaromyces</taxon>
        <taxon>Talaromyces sect. Islandici</taxon>
    </lineage>
</organism>
<dbReference type="STRING" id="28573.A0A0U1LY49"/>
<dbReference type="OMA" id="MSADHEI"/>
<evidence type="ECO:0000259" key="1">
    <source>
        <dbReference type="Pfam" id="PF00646"/>
    </source>
</evidence>
<accession>A0A0U1LY49</accession>
<protein>
    <recommendedName>
        <fullName evidence="1">F-box domain-containing protein</fullName>
    </recommendedName>
</protein>
<reference evidence="2 3" key="1">
    <citation type="submission" date="2015-04" db="EMBL/GenBank/DDBJ databases">
        <authorList>
            <person name="Syromyatnikov M.Y."/>
            <person name="Popov V.N."/>
        </authorList>
    </citation>
    <scope>NUCLEOTIDE SEQUENCE [LARGE SCALE GENOMIC DNA]</scope>
    <source>
        <strain evidence="2">WF-38-12</strain>
    </source>
</reference>
<proteinExistence type="predicted"/>
<dbReference type="Proteomes" id="UP000054383">
    <property type="component" value="Unassembled WGS sequence"/>
</dbReference>
<dbReference type="InterPro" id="IPR001810">
    <property type="entry name" value="F-box_dom"/>
</dbReference>